<dbReference type="Pfam" id="PF21368">
    <property type="entry name" value="AI2M-like_HNH"/>
    <property type="match status" value="1"/>
</dbReference>
<dbReference type="EMBL" id="BNEK01000004">
    <property type="protein sequence ID" value="GHJ29845.1"/>
    <property type="molecule type" value="Genomic_DNA"/>
</dbReference>
<protein>
    <submittedName>
        <fullName evidence="5">Maturase</fullName>
    </submittedName>
</protein>
<dbReference type="InterPro" id="IPR043502">
    <property type="entry name" value="DNA/RNA_pol_sf"/>
</dbReference>
<dbReference type="PANTHER" id="PTHR34047:SF8">
    <property type="entry name" value="PROTEIN YKFC"/>
    <property type="match status" value="1"/>
</dbReference>
<dbReference type="Pfam" id="PF01348">
    <property type="entry name" value="Intron_maturas2"/>
    <property type="match status" value="1"/>
</dbReference>
<evidence type="ECO:0000259" key="1">
    <source>
        <dbReference type="PROSITE" id="PS50878"/>
    </source>
</evidence>
<dbReference type="InterPro" id="IPR000477">
    <property type="entry name" value="RT_dom"/>
</dbReference>
<sequence>MQNAEAVLEILRERGRRNLPCNELYRQMFNPQLYLLAYGRIYSNKGAMTPGGSGETADGMSLARIGRIIDALRHERFRFQPVKRTYIPKKNGKMRPLGLPSWTDKLVGEVMRLLLEAYYEPRFSRSSHGFRPGRGCHTALRDVARTWTGTTWFIEGDIAHCFDSLDHQVMLDTLSEKIHDNRFLRLVRNMLKAGYLEDWTWNATLSGAPQGGILSPILSNIYLHRLDTFIETALIPEYTRGKLRARNPEYRRVEAAIQRARTRGNHTEVRALRRQLHSLPSQDMSDPGYRRLRYVRYADDTLIGFTGPKAEAEEIKQRLTQFLREDLKLELSQEKTLITHARTGAARFLGYEITIRRDDRRSERRNGPRRKRRSVNGTVALRVPRDVIKAKCAPYLERGRPSRQPSMLNYDDYTIVSIYGAKYRGIVQYYLLAGDVSRLHRLHWVMQSSLLCSLANKHRSTMSKMARKYKVTIDTPAGRRKCLQASITRAPSRKPLVAQFGGIPLKRQKFAVLTDHDPARPRPRRRELTTRLLAGFCELCGRTEEIQVHQVRRLADLDRLGQEQPNWAALMVRKRRKTLVVCSTCHEGIHVGRETEVHGSHWRARCY</sequence>
<accession>A0ABQ3U2L0</accession>
<dbReference type="PROSITE" id="PS50878">
    <property type="entry name" value="RT_POL"/>
    <property type="match status" value="1"/>
</dbReference>
<evidence type="ECO:0000313" key="7">
    <source>
        <dbReference type="Proteomes" id="UP001054854"/>
    </source>
</evidence>
<proteinExistence type="predicted"/>
<dbReference type="InterPro" id="IPR051083">
    <property type="entry name" value="GrpII_Intron_Splice-Mob/Def"/>
</dbReference>
<dbReference type="InterPro" id="IPR024937">
    <property type="entry name" value="Domain_X"/>
</dbReference>
<evidence type="ECO:0000313" key="4">
    <source>
        <dbReference type="EMBL" id="GHJ29838.1"/>
    </source>
</evidence>
<dbReference type="Proteomes" id="UP001054854">
    <property type="component" value="Unassembled WGS sequence"/>
</dbReference>
<organism evidence="5 7">
    <name type="scientific">Streptomyces hygroscopicus</name>
    <dbReference type="NCBI Taxonomy" id="1912"/>
    <lineage>
        <taxon>Bacteria</taxon>
        <taxon>Bacillati</taxon>
        <taxon>Actinomycetota</taxon>
        <taxon>Actinomycetes</taxon>
        <taxon>Kitasatosporales</taxon>
        <taxon>Streptomycetaceae</taxon>
        <taxon>Streptomyces</taxon>
        <taxon>Streptomyces violaceusniger group</taxon>
    </lineage>
</organism>
<dbReference type="RefSeq" id="WP_236256651.1">
    <property type="nucleotide sequence ID" value="NZ_BNEK01000003.1"/>
</dbReference>
<evidence type="ECO:0000313" key="3">
    <source>
        <dbReference type="EMBL" id="GHJ29215.1"/>
    </source>
</evidence>
<evidence type="ECO:0000313" key="2">
    <source>
        <dbReference type="EMBL" id="GHJ27602.1"/>
    </source>
</evidence>
<evidence type="ECO:0000313" key="5">
    <source>
        <dbReference type="EMBL" id="GHJ29845.1"/>
    </source>
</evidence>
<feature type="domain" description="Reverse transcriptase" evidence="1">
    <location>
        <begin position="68"/>
        <end position="353"/>
    </location>
</feature>
<gene>
    <name evidence="2" type="ORF">TPA0910_20350</name>
    <name evidence="3" type="ORF">TPA0910_36480</name>
    <name evidence="4" type="ORF">TPA0910_42710</name>
    <name evidence="5" type="ORF">TPA0910_42780</name>
    <name evidence="6" type="ORF">TPA0910_42860</name>
</gene>
<dbReference type="Pfam" id="PF00078">
    <property type="entry name" value="RVT_1"/>
    <property type="match status" value="1"/>
</dbReference>
<comment type="caution">
    <text evidence="5">The sequence shown here is derived from an EMBL/GenBank/DDBJ whole genome shotgun (WGS) entry which is preliminary data.</text>
</comment>
<dbReference type="EMBL" id="BNEK01000005">
    <property type="protein sequence ID" value="GHJ29853.1"/>
    <property type="molecule type" value="Genomic_DNA"/>
</dbReference>
<dbReference type="PANTHER" id="PTHR34047">
    <property type="entry name" value="NUCLEAR INTRON MATURASE 1, MITOCHONDRIAL-RELATED"/>
    <property type="match status" value="1"/>
</dbReference>
<keyword evidence="7" id="KW-1185">Reference proteome</keyword>
<dbReference type="EMBL" id="BNEK01000004">
    <property type="protein sequence ID" value="GHJ29838.1"/>
    <property type="molecule type" value="Genomic_DNA"/>
</dbReference>
<dbReference type="EMBL" id="BNEK01000003">
    <property type="protein sequence ID" value="GHJ27602.1"/>
    <property type="molecule type" value="Genomic_DNA"/>
</dbReference>
<dbReference type="EMBL" id="BNEK01000003">
    <property type="protein sequence ID" value="GHJ29215.1"/>
    <property type="molecule type" value="Genomic_DNA"/>
</dbReference>
<evidence type="ECO:0000313" key="6">
    <source>
        <dbReference type="EMBL" id="GHJ29853.1"/>
    </source>
</evidence>
<dbReference type="InterPro" id="IPR049030">
    <property type="entry name" value="AI2M-like_HNH"/>
</dbReference>
<reference evidence="5" key="1">
    <citation type="submission" date="2024-05" db="EMBL/GenBank/DDBJ databases">
        <title>Whole genome shotgun sequence of Streptomyces hygroscopicus NBRC 113678.</title>
        <authorList>
            <person name="Komaki H."/>
            <person name="Tamura T."/>
        </authorList>
    </citation>
    <scope>NUCLEOTIDE SEQUENCE</scope>
    <source>
        <strain evidence="5">N11-34</strain>
    </source>
</reference>
<name>A0ABQ3U2L0_STRHY</name>
<dbReference type="CDD" id="cd01651">
    <property type="entry name" value="RT_G2_intron"/>
    <property type="match status" value="1"/>
</dbReference>
<dbReference type="SUPFAM" id="SSF56672">
    <property type="entry name" value="DNA/RNA polymerases"/>
    <property type="match status" value="1"/>
</dbReference>